<sequence>MDAYQRVMETRKMNQKGFTLIESLIVLAIVQVMVLIIVINLKPLMAHYQLTSFLRQLQADTFYTQQIAITTQRPARLTFEPTNSRYLLLKIGAERPIMQRGYHSNIRVVFSSGTSSIQYNEQGNISQAKSLFISSNKETYKVTFQIGRGRFYVTKI</sequence>
<dbReference type="InterPro" id="IPR016785">
    <property type="entry name" value="ComGD"/>
</dbReference>
<name>A0ABU4J471_9BACI</name>
<dbReference type="EMBL" id="JAWUZT010000014">
    <property type="protein sequence ID" value="MDW8515797.1"/>
    <property type="molecule type" value="Genomic_DNA"/>
</dbReference>
<reference evidence="5" key="1">
    <citation type="submission" date="2023-07" db="EMBL/GenBank/DDBJ databases">
        <title>Draft genomic sequences of Priestia flexa CCM isolated from the soil of an abandoned mine contaminated by free cyanide in the high Andean zone of Tacna, Peru.</title>
        <authorList>
            <person name="Caceda Quiroz C.J."/>
            <person name="Maraza Chooque G.J."/>
            <person name="Fora Quispe G.L."/>
            <person name="Carpio Mamani M."/>
        </authorList>
    </citation>
    <scope>NUCLEOTIDE SEQUENCE [LARGE SCALE GENOMIC DNA]</scope>
    <source>
        <strain evidence="5">CCM</strain>
    </source>
</reference>
<dbReference type="NCBIfam" id="NF040982">
    <property type="entry name" value="ComGD"/>
    <property type="match status" value="1"/>
</dbReference>
<comment type="subcellular location">
    <subcellularLocation>
        <location evidence="1">Cell surface</location>
    </subcellularLocation>
</comment>
<protein>
    <submittedName>
        <fullName evidence="4">Competence type IV pilus minor pilin ComGD</fullName>
    </submittedName>
</protein>
<evidence type="ECO:0000313" key="5">
    <source>
        <dbReference type="Proteomes" id="UP001284771"/>
    </source>
</evidence>
<dbReference type="NCBIfam" id="TIGR02532">
    <property type="entry name" value="IV_pilin_GFxxxE"/>
    <property type="match status" value="1"/>
</dbReference>
<dbReference type="InterPro" id="IPR045584">
    <property type="entry name" value="Pilin-like"/>
</dbReference>
<gene>
    <name evidence="4" type="primary">comGD</name>
    <name evidence="4" type="ORF">RIB56_06595</name>
</gene>
<proteinExistence type="predicted"/>
<keyword evidence="3" id="KW-0472">Membrane</keyword>
<keyword evidence="3" id="KW-0812">Transmembrane</keyword>
<evidence type="ECO:0000256" key="2">
    <source>
        <dbReference type="ARBA" id="ARBA00023287"/>
    </source>
</evidence>
<evidence type="ECO:0000313" key="4">
    <source>
        <dbReference type="EMBL" id="MDW8515797.1"/>
    </source>
</evidence>
<organism evidence="4 5">
    <name type="scientific">Priestia flexa</name>
    <dbReference type="NCBI Taxonomy" id="86664"/>
    <lineage>
        <taxon>Bacteria</taxon>
        <taxon>Bacillati</taxon>
        <taxon>Bacillota</taxon>
        <taxon>Bacilli</taxon>
        <taxon>Bacillales</taxon>
        <taxon>Bacillaceae</taxon>
        <taxon>Priestia</taxon>
    </lineage>
</organism>
<comment type="caution">
    <text evidence="4">The sequence shown here is derived from an EMBL/GenBank/DDBJ whole genome shotgun (WGS) entry which is preliminary data.</text>
</comment>
<accession>A0ABU4J471</accession>
<keyword evidence="5" id="KW-1185">Reference proteome</keyword>
<dbReference type="RefSeq" id="WP_225001521.1">
    <property type="nucleotide sequence ID" value="NZ_JAIVMD010000001.1"/>
</dbReference>
<evidence type="ECO:0000256" key="3">
    <source>
        <dbReference type="SAM" id="Phobius"/>
    </source>
</evidence>
<feature type="transmembrane region" description="Helical" evidence="3">
    <location>
        <begin position="20"/>
        <end position="41"/>
    </location>
</feature>
<keyword evidence="2" id="KW-0178">Competence</keyword>
<dbReference type="Pfam" id="PF07963">
    <property type="entry name" value="N_methyl"/>
    <property type="match status" value="1"/>
</dbReference>
<dbReference type="InterPro" id="IPR012902">
    <property type="entry name" value="N_methyl_site"/>
</dbReference>
<keyword evidence="3" id="KW-1133">Transmembrane helix</keyword>
<evidence type="ECO:0000256" key="1">
    <source>
        <dbReference type="ARBA" id="ARBA00004241"/>
    </source>
</evidence>
<dbReference type="SUPFAM" id="SSF54523">
    <property type="entry name" value="Pili subunits"/>
    <property type="match status" value="1"/>
</dbReference>
<dbReference type="PIRSF" id="PIRSF021292">
    <property type="entry name" value="Competence_ComGD"/>
    <property type="match status" value="1"/>
</dbReference>
<dbReference type="Proteomes" id="UP001284771">
    <property type="component" value="Unassembled WGS sequence"/>
</dbReference>